<proteinExistence type="predicted"/>
<reference evidence="2" key="1">
    <citation type="submission" date="2021-01" db="EMBL/GenBank/DDBJ databases">
        <authorList>
            <consortium name="Genoscope - CEA"/>
            <person name="William W."/>
        </authorList>
    </citation>
    <scope>NUCLEOTIDE SEQUENCE</scope>
</reference>
<dbReference type="EMBL" id="CAJJDN010000015">
    <property type="protein sequence ID" value="CAD8061549.1"/>
    <property type="molecule type" value="Genomic_DNA"/>
</dbReference>
<accession>A0A8S1L1L0</accession>
<organism evidence="2 3">
    <name type="scientific">Paramecium sonneborni</name>
    <dbReference type="NCBI Taxonomy" id="65129"/>
    <lineage>
        <taxon>Eukaryota</taxon>
        <taxon>Sar</taxon>
        <taxon>Alveolata</taxon>
        <taxon>Ciliophora</taxon>
        <taxon>Intramacronucleata</taxon>
        <taxon>Oligohymenophorea</taxon>
        <taxon>Peniculida</taxon>
        <taxon>Parameciidae</taxon>
        <taxon>Paramecium</taxon>
    </lineage>
</organism>
<comment type="caution">
    <text evidence="2">The sequence shown here is derived from an EMBL/GenBank/DDBJ whole genome shotgun (WGS) entry which is preliminary data.</text>
</comment>
<keyword evidence="3" id="KW-1185">Reference proteome</keyword>
<evidence type="ECO:0000313" key="2">
    <source>
        <dbReference type="EMBL" id="CAD8061549.1"/>
    </source>
</evidence>
<sequence>MGNQCKECTQELQTQTLKTQQNLQSNNKLFSFGIENSLHFEYNSINVVPQFEQPTLKLKVFLTPPTMVRQLSEESFQSLQELDDQKETFQVCEQQMKKQLTRIQSQEQIAQRPSPIRKRNFSESYNVQKPKKKKSPSNIDKNYRSSLWDSRTINQQLRQAKQTFVYCKAYQCQYIQNQESINGEKNSKFSTLSALTISKRDQVRKNSQVANQIQYQSRFSYQKVNEQRIFYQSRKQQSQFFF</sequence>
<name>A0A8S1L1L0_9CILI</name>
<feature type="region of interest" description="Disordered" evidence="1">
    <location>
        <begin position="124"/>
        <end position="143"/>
    </location>
</feature>
<evidence type="ECO:0000256" key="1">
    <source>
        <dbReference type="SAM" id="MobiDB-lite"/>
    </source>
</evidence>
<evidence type="ECO:0000313" key="3">
    <source>
        <dbReference type="Proteomes" id="UP000692954"/>
    </source>
</evidence>
<gene>
    <name evidence="2" type="ORF">PSON_ATCC_30995.1.T0150389</name>
</gene>
<dbReference type="AlphaFoldDB" id="A0A8S1L1L0"/>
<dbReference type="Proteomes" id="UP000692954">
    <property type="component" value="Unassembled WGS sequence"/>
</dbReference>
<protein>
    <submittedName>
        <fullName evidence="2">Uncharacterized protein</fullName>
    </submittedName>
</protein>